<name>A0ABX7BJB7_9CAUL</name>
<reference evidence="2 3" key="1">
    <citation type="submission" date="2021-01" db="EMBL/GenBank/DDBJ databases">
        <title>Brevundimonas vitis sp. nov., an bacterium isolated from grape (Vitis vinifera).</title>
        <authorList>
            <person name="Jiang L."/>
            <person name="Lee J."/>
        </authorList>
    </citation>
    <scope>NUCLEOTIDE SEQUENCE [LARGE SCALE GENOMIC DNA]</scope>
    <source>
        <strain evidence="2 3">GRTSA-9</strain>
    </source>
</reference>
<dbReference type="RefSeq" id="WP_201101546.1">
    <property type="nucleotide sequence ID" value="NZ_CP067977.1"/>
</dbReference>
<feature type="chain" id="PRO_5046326811" evidence="1">
    <location>
        <begin position="19"/>
        <end position="276"/>
    </location>
</feature>
<dbReference type="Proteomes" id="UP000595448">
    <property type="component" value="Chromosome"/>
</dbReference>
<gene>
    <name evidence="2" type="ORF">JIP62_07960</name>
</gene>
<evidence type="ECO:0000256" key="1">
    <source>
        <dbReference type="SAM" id="SignalP"/>
    </source>
</evidence>
<feature type="signal peptide" evidence="1">
    <location>
        <begin position="1"/>
        <end position="18"/>
    </location>
</feature>
<protein>
    <submittedName>
        <fullName evidence="2">Uncharacterized protein</fullName>
    </submittedName>
</protein>
<dbReference type="EMBL" id="CP067977">
    <property type="protein sequence ID" value="QQQ17301.1"/>
    <property type="molecule type" value="Genomic_DNA"/>
</dbReference>
<accession>A0ABX7BJB7</accession>
<organism evidence="2 3">
    <name type="scientific">Brevundimonas vitisensis</name>
    <dbReference type="NCBI Taxonomy" id="2800818"/>
    <lineage>
        <taxon>Bacteria</taxon>
        <taxon>Pseudomonadati</taxon>
        <taxon>Pseudomonadota</taxon>
        <taxon>Alphaproteobacteria</taxon>
        <taxon>Caulobacterales</taxon>
        <taxon>Caulobacteraceae</taxon>
        <taxon>Brevundimonas</taxon>
    </lineage>
</organism>
<evidence type="ECO:0000313" key="3">
    <source>
        <dbReference type="Proteomes" id="UP000595448"/>
    </source>
</evidence>
<proteinExistence type="predicted"/>
<keyword evidence="1" id="KW-0732">Signal</keyword>
<keyword evidence="3" id="KW-1185">Reference proteome</keyword>
<sequence>MRLTAAVILTLMGTPALAQSPGPQAVERAYTAARAVSPTPLDIDRQRAAWLMERAETTTPAEIDEHWRTLWAASADRDTKVRGVEVRATDLPEGCIAIRLSGCTSPSGGYVTMGEHRLYWQLQDGFTPEDGVGAGFVLLTDAGAHLTPTAWDFDGVFYEPPVVFRHRDQLYVAVAGWSAGTGAFNVDRLFRWVPGTAQPLIQLDTETWRDTLDQHLPPGRSVWKGVAFDYPSLRATTGLWRDQDGNCCPSGGQAVIGFEIQDDALVVTEVQSDVRP</sequence>
<evidence type="ECO:0000313" key="2">
    <source>
        <dbReference type="EMBL" id="QQQ17301.1"/>
    </source>
</evidence>